<dbReference type="PANTHER" id="PTHR36312:SF15">
    <property type="entry name" value="THIONIN-LIKE PROTEIN"/>
    <property type="match status" value="1"/>
</dbReference>
<feature type="signal peptide" evidence="1">
    <location>
        <begin position="1"/>
        <end position="25"/>
    </location>
</feature>
<keyword evidence="3" id="KW-1185">Reference proteome</keyword>
<comment type="caution">
    <text evidence="2">The sequence shown here is derived from an EMBL/GenBank/DDBJ whole genome shotgun (WGS) entry which is preliminary data.</text>
</comment>
<accession>A0ABR2TA18</accession>
<evidence type="ECO:0000313" key="2">
    <source>
        <dbReference type="EMBL" id="KAK9034084.1"/>
    </source>
</evidence>
<evidence type="ECO:0000313" key="3">
    <source>
        <dbReference type="Proteomes" id="UP001396334"/>
    </source>
</evidence>
<dbReference type="InterPro" id="IPR038975">
    <property type="entry name" value="THNL"/>
</dbReference>
<dbReference type="PANTHER" id="PTHR36312">
    <property type="entry name" value="THIONIN-LIKE PROTEIN 1"/>
    <property type="match status" value="1"/>
</dbReference>
<gene>
    <name evidence="2" type="ORF">V6N11_050262</name>
</gene>
<reference evidence="2 3" key="1">
    <citation type="journal article" date="2024" name="G3 (Bethesda)">
        <title>Genome assembly of Hibiscus sabdariffa L. provides insights into metabolisms of medicinal natural products.</title>
        <authorList>
            <person name="Kim T."/>
        </authorList>
    </citation>
    <scope>NUCLEOTIDE SEQUENCE [LARGE SCALE GENOMIC DNA]</scope>
    <source>
        <strain evidence="2">TK-2024</strain>
        <tissue evidence="2">Old leaves</tissue>
    </source>
</reference>
<name>A0ABR2TA18_9ROSI</name>
<dbReference type="EMBL" id="JBBPBN010000007">
    <property type="protein sequence ID" value="KAK9034084.1"/>
    <property type="molecule type" value="Genomic_DNA"/>
</dbReference>
<dbReference type="Proteomes" id="UP001396334">
    <property type="component" value="Unassembled WGS sequence"/>
</dbReference>
<organism evidence="2 3">
    <name type="scientific">Hibiscus sabdariffa</name>
    <name type="common">roselle</name>
    <dbReference type="NCBI Taxonomy" id="183260"/>
    <lineage>
        <taxon>Eukaryota</taxon>
        <taxon>Viridiplantae</taxon>
        <taxon>Streptophyta</taxon>
        <taxon>Embryophyta</taxon>
        <taxon>Tracheophyta</taxon>
        <taxon>Spermatophyta</taxon>
        <taxon>Magnoliopsida</taxon>
        <taxon>eudicotyledons</taxon>
        <taxon>Gunneridae</taxon>
        <taxon>Pentapetalae</taxon>
        <taxon>rosids</taxon>
        <taxon>malvids</taxon>
        <taxon>Malvales</taxon>
        <taxon>Malvaceae</taxon>
        <taxon>Malvoideae</taxon>
        <taxon>Hibiscus</taxon>
    </lineage>
</organism>
<keyword evidence="1" id="KW-0732">Signal</keyword>
<evidence type="ECO:0000256" key="1">
    <source>
        <dbReference type="SAM" id="SignalP"/>
    </source>
</evidence>
<protein>
    <recommendedName>
        <fullName evidence="4">Thionin-like protein 2</fullName>
    </recommendedName>
</protein>
<feature type="chain" id="PRO_5046302398" description="Thionin-like protein 2" evidence="1">
    <location>
        <begin position="26"/>
        <end position="115"/>
    </location>
</feature>
<proteinExistence type="predicted"/>
<evidence type="ECO:0008006" key="4">
    <source>
        <dbReference type="Google" id="ProtNLM"/>
    </source>
</evidence>
<sequence length="115" mass="12108">MEKSRVSWVFMICLMLGASIRQSTAAQPRVVAFGLCYGPCYILCSVRTGTANTYCALKCFNGCLITNSTVADAQSFCELGCASSVCSNISSTQNPATNEVESCVGGCSMACAENK</sequence>